<sequence>MVTVSCLPVVHGVPELLIPLILPGAALVAGVLAVRTPVVLTHGRRIWLWLKVVGPGLALCCLVIGVFAVVGVRSRETWVASDFRATASNSYVQGRLEGRPHELWIRVGEGQPVLIDRQRMIEVVDWSPDSRTLVYIVDEVDATILKAARAADGWRATEICELPPGVSPGRAPSYVWSPSAEKLAMDWGHHFRVRVVSLRSRRCETVHEGSIRHFWWVDDQRVAVMDDNGKVTVADVAD</sequence>
<evidence type="ECO:0000313" key="2">
    <source>
        <dbReference type="EMBL" id="KPJ61962.1"/>
    </source>
</evidence>
<keyword evidence="1" id="KW-0472">Membrane</keyword>
<name>A0A0S7XHS1_9BACT</name>
<protein>
    <recommendedName>
        <fullName evidence="4">Dipeptidylpeptidase IV N-terminal domain-containing protein</fullName>
    </recommendedName>
</protein>
<evidence type="ECO:0000313" key="3">
    <source>
        <dbReference type="Proteomes" id="UP000052020"/>
    </source>
</evidence>
<reference evidence="2 3" key="1">
    <citation type="journal article" date="2015" name="Microbiome">
        <title>Genomic resolution of linkages in carbon, nitrogen, and sulfur cycling among widespread estuary sediment bacteria.</title>
        <authorList>
            <person name="Baker B.J."/>
            <person name="Lazar C.S."/>
            <person name="Teske A.P."/>
            <person name="Dick G.J."/>
        </authorList>
    </citation>
    <scope>NUCLEOTIDE SEQUENCE [LARGE SCALE GENOMIC DNA]</scope>
    <source>
        <strain evidence="2">DG_56</strain>
    </source>
</reference>
<accession>A0A0S7XHS1</accession>
<comment type="caution">
    <text evidence="2">The sequence shown here is derived from an EMBL/GenBank/DDBJ whole genome shotgun (WGS) entry which is preliminary data.</text>
</comment>
<dbReference type="SUPFAM" id="SSF50969">
    <property type="entry name" value="YVTN repeat-like/Quinoprotein amine dehydrogenase"/>
    <property type="match status" value="1"/>
</dbReference>
<gene>
    <name evidence="2" type="ORF">AMK68_05515</name>
</gene>
<evidence type="ECO:0000256" key="1">
    <source>
        <dbReference type="SAM" id="Phobius"/>
    </source>
</evidence>
<feature type="transmembrane region" description="Helical" evidence="1">
    <location>
        <begin position="46"/>
        <end position="70"/>
    </location>
</feature>
<dbReference type="AlphaFoldDB" id="A0A0S7XHS1"/>
<dbReference type="EMBL" id="LIZY01000137">
    <property type="protein sequence ID" value="KPJ61962.1"/>
    <property type="molecule type" value="Genomic_DNA"/>
</dbReference>
<organism evidence="2 3">
    <name type="scientific">candidate division KD3-62 bacterium DG_56</name>
    <dbReference type="NCBI Taxonomy" id="1704032"/>
    <lineage>
        <taxon>Bacteria</taxon>
        <taxon>candidate division KD3-62</taxon>
    </lineage>
</organism>
<evidence type="ECO:0008006" key="4">
    <source>
        <dbReference type="Google" id="ProtNLM"/>
    </source>
</evidence>
<dbReference type="Proteomes" id="UP000052020">
    <property type="component" value="Unassembled WGS sequence"/>
</dbReference>
<dbReference type="InterPro" id="IPR011044">
    <property type="entry name" value="Quino_amine_DH_bsu"/>
</dbReference>
<feature type="transmembrane region" description="Helical" evidence="1">
    <location>
        <begin position="16"/>
        <end position="34"/>
    </location>
</feature>
<keyword evidence="1" id="KW-1133">Transmembrane helix</keyword>
<proteinExistence type="predicted"/>
<keyword evidence="1" id="KW-0812">Transmembrane</keyword>